<evidence type="ECO:0000313" key="3">
    <source>
        <dbReference type="EMBL" id="KAG2583895.1"/>
    </source>
</evidence>
<protein>
    <submittedName>
        <fullName evidence="3">Uncharacterized protein</fullName>
    </submittedName>
</protein>
<feature type="signal peptide" evidence="2">
    <location>
        <begin position="1"/>
        <end position="21"/>
    </location>
</feature>
<evidence type="ECO:0000256" key="2">
    <source>
        <dbReference type="SAM" id="SignalP"/>
    </source>
</evidence>
<name>A0A8T0RFM9_PANVG</name>
<proteinExistence type="predicted"/>
<sequence>MTIWLGIYICSFALEPPGMWALRVDERPHRDGEVDRAVDVGMVVGEALDLDVAQHALARPDEAALVHENGGAEVFAESVHLAAGRQRDEAQARVVVERVAEEHAVGDVDPPEEAAVGDDAVRAPGLVVGGGGELLDGPLAGSGGVAEEGVVALHGGGLVGGVELRDHVVAGAARVSDEAHGAAGGERDGEVGGHGGEAGRGAVAGVVEEVVDGVGDARALGGHLADREEEAVGGGGDDAGRVVGLARSRVGGEALGQEAQDQVGGARRVVEVEQEVGGAGGARLGPRVVGAGVDDDGDGHESHPRGLRLARHLPGGLPLRRFVAVVRRLRHLGHHGWLGQSFKSPDIASAIVCYSYLCIVPLFKLMYNLAVIVSFSPLLAVFRMQPLNPLAHYLEPWWGVEQARWLGWFELQFESWCGCKGKGEKERG</sequence>
<dbReference type="Proteomes" id="UP000823388">
    <property type="component" value="Chromosome 6K"/>
</dbReference>
<organism evidence="3 4">
    <name type="scientific">Panicum virgatum</name>
    <name type="common">Blackwell switchgrass</name>
    <dbReference type="NCBI Taxonomy" id="38727"/>
    <lineage>
        <taxon>Eukaryota</taxon>
        <taxon>Viridiplantae</taxon>
        <taxon>Streptophyta</taxon>
        <taxon>Embryophyta</taxon>
        <taxon>Tracheophyta</taxon>
        <taxon>Spermatophyta</taxon>
        <taxon>Magnoliopsida</taxon>
        <taxon>Liliopsida</taxon>
        <taxon>Poales</taxon>
        <taxon>Poaceae</taxon>
        <taxon>PACMAD clade</taxon>
        <taxon>Panicoideae</taxon>
        <taxon>Panicodae</taxon>
        <taxon>Paniceae</taxon>
        <taxon>Panicinae</taxon>
        <taxon>Panicum</taxon>
        <taxon>Panicum sect. Hiantes</taxon>
    </lineage>
</organism>
<reference evidence="3" key="1">
    <citation type="submission" date="2020-05" db="EMBL/GenBank/DDBJ databases">
        <title>WGS assembly of Panicum virgatum.</title>
        <authorList>
            <person name="Lovell J.T."/>
            <person name="Jenkins J."/>
            <person name="Shu S."/>
            <person name="Juenger T.E."/>
            <person name="Schmutz J."/>
        </authorList>
    </citation>
    <scope>NUCLEOTIDE SEQUENCE</scope>
    <source>
        <strain evidence="3">AP13</strain>
    </source>
</reference>
<feature type="compositionally biased region" description="Basic and acidic residues" evidence="1">
    <location>
        <begin position="176"/>
        <end position="191"/>
    </location>
</feature>
<accession>A0A8T0RFM9</accession>
<feature type="chain" id="PRO_5035744083" evidence="2">
    <location>
        <begin position="22"/>
        <end position="428"/>
    </location>
</feature>
<dbReference type="EMBL" id="CM029047">
    <property type="protein sequence ID" value="KAG2583895.1"/>
    <property type="molecule type" value="Genomic_DNA"/>
</dbReference>
<keyword evidence="2" id="KW-0732">Signal</keyword>
<evidence type="ECO:0000313" key="4">
    <source>
        <dbReference type="Proteomes" id="UP000823388"/>
    </source>
</evidence>
<comment type="caution">
    <text evidence="3">The sequence shown here is derived from an EMBL/GenBank/DDBJ whole genome shotgun (WGS) entry which is preliminary data.</text>
</comment>
<feature type="region of interest" description="Disordered" evidence="1">
    <location>
        <begin position="176"/>
        <end position="199"/>
    </location>
</feature>
<keyword evidence="4" id="KW-1185">Reference proteome</keyword>
<dbReference type="AlphaFoldDB" id="A0A8T0RFM9"/>
<gene>
    <name evidence="3" type="ORF">PVAP13_6KG249906</name>
</gene>
<evidence type="ECO:0000256" key="1">
    <source>
        <dbReference type="SAM" id="MobiDB-lite"/>
    </source>
</evidence>